<keyword evidence="2 7" id="KW-0812">Transmembrane</keyword>
<feature type="transmembrane region" description="Helical" evidence="7">
    <location>
        <begin position="291"/>
        <end position="311"/>
    </location>
</feature>
<name>A0A6A6XXR9_9PLEO</name>
<sequence>MAPTISHTVVAPTPSLNPADPAVMAHMLASKALQPPPGADTTMTLDSPDQVWFLVIAITCIAIPGLFLIVRVYTKLAIVRMFEIADYFIFVAFPLIIVEIVFGYYAVKWGAGVHQWQVSFGQLFNQLYWLNVAEITYCPLSFLVKMAILFQYLRLFAPDRKNHRFMWYGAWVMIIACFIFYTVFTFWTAFYCYPREMIWNKFLQPAGKCHDHSPIVMNQGAFNMASDIIILLLPTASLWQLNVPLARKIVITLLFGTGLLACAASAMRIAFTVKIEDVFRKADVSHNGFYIGLWTMIEVALGFVVACSLSLPRLIQAKGRKVKIAITSPFSTLRGTVTGSSPNSTMNSQSGRNEGLDATMERSLGSQRAPTQSMRSLNGSLKNGKQPMIYKERELNRTQGMRHLNPIQEHPHDLYRQPTPSASSQYSSKRNSEERGVGVAPLNISHIPPHPGTSFPGTPGLEAPPRHSFHANEYTAAAEPWNSDPWSVSTTDLHSIPVRQNSVPPRKPLAPTSTIDARISRWPSKLDTNRDTHRSLAPEPDSTSASEHYTTPRLEPHTFVPHSNAETRISRWPSKLEHAPAPTPERQDTPTNDAEGRTMGGAGGEILLARSYSNKSRRMTTELMTIEQIEHEMNTLQQFRFETVKQSLDRAREGSRGREV</sequence>
<evidence type="ECO:0000256" key="4">
    <source>
        <dbReference type="ARBA" id="ARBA00023136"/>
    </source>
</evidence>
<evidence type="ECO:0000313" key="9">
    <source>
        <dbReference type="EMBL" id="KAF2801230.1"/>
    </source>
</evidence>
<dbReference type="InterPro" id="IPR052337">
    <property type="entry name" value="SAT4-like"/>
</dbReference>
<feature type="domain" description="Rhodopsin" evidence="8">
    <location>
        <begin position="70"/>
        <end position="315"/>
    </location>
</feature>
<feature type="transmembrane region" description="Helical" evidence="7">
    <location>
        <begin position="51"/>
        <end position="73"/>
    </location>
</feature>
<feature type="compositionally biased region" description="Polar residues" evidence="6">
    <location>
        <begin position="364"/>
        <end position="383"/>
    </location>
</feature>
<evidence type="ECO:0000256" key="5">
    <source>
        <dbReference type="ARBA" id="ARBA00038359"/>
    </source>
</evidence>
<feature type="compositionally biased region" description="Basic and acidic residues" evidence="6">
    <location>
        <begin position="527"/>
        <end position="536"/>
    </location>
</feature>
<accession>A0A6A6XXR9</accession>
<reference evidence="9" key="1">
    <citation type="journal article" date="2020" name="Stud. Mycol.">
        <title>101 Dothideomycetes genomes: a test case for predicting lifestyles and emergence of pathogens.</title>
        <authorList>
            <person name="Haridas S."/>
            <person name="Albert R."/>
            <person name="Binder M."/>
            <person name="Bloem J."/>
            <person name="Labutti K."/>
            <person name="Salamov A."/>
            <person name="Andreopoulos B."/>
            <person name="Baker S."/>
            <person name="Barry K."/>
            <person name="Bills G."/>
            <person name="Bluhm B."/>
            <person name="Cannon C."/>
            <person name="Castanera R."/>
            <person name="Culley D."/>
            <person name="Daum C."/>
            <person name="Ezra D."/>
            <person name="Gonzalez J."/>
            <person name="Henrissat B."/>
            <person name="Kuo A."/>
            <person name="Liang C."/>
            <person name="Lipzen A."/>
            <person name="Lutzoni F."/>
            <person name="Magnuson J."/>
            <person name="Mondo S."/>
            <person name="Nolan M."/>
            <person name="Ohm R."/>
            <person name="Pangilinan J."/>
            <person name="Park H.-J."/>
            <person name="Ramirez L."/>
            <person name="Alfaro M."/>
            <person name="Sun H."/>
            <person name="Tritt A."/>
            <person name="Yoshinaga Y."/>
            <person name="Zwiers L.-H."/>
            <person name="Turgeon B."/>
            <person name="Goodwin S."/>
            <person name="Spatafora J."/>
            <person name="Crous P."/>
            <person name="Grigoriev I."/>
        </authorList>
    </citation>
    <scope>NUCLEOTIDE SEQUENCE</scope>
    <source>
        <strain evidence="9">CBS 109.77</strain>
    </source>
</reference>
<feature type="transmembrane region" description="Helical" evidence="7">
    <location>
        <begin position="85"/>
        <end position="107"/>
    </location>
</feature>
<dbReference type="GO" id="GO:0016020">
    <property type="term" value="C:membrane"/>
    <property type="evidence" value="ECO:0007669"/>
    <property type="project" value="UniProtKB-SubCell"/>
</dbReference>
<feature type="region of interest" description="Disordered" evidence="6">
    <location>
        <begin position="336"/>
        <end position="355"/>
    </location>
</feature>
<feature type="region of interest" description="Disordered" evidence="6">
    <location>
        <begin position="519"/>
        <end position="604"/>
    </location>
</feature>
<comment type="similarity">
    <text evidence="5">Belongs to the SAT4 family.</text>
</comment>
<feature type="region of interest" description="Disordered" evidence="6">
    <location>
        <begin position="361"/>
        <end position="389"/>
    </location>
</feature>
<feature type="compositionally biased region" description="Polar residues" evidence="6">
    <location>
        <begin position="418"/>
        <end position="429"/>
    </location>
</feature>
<dbReference type="PANTHER" id="PTHR33048">
    <property type="entry name" value="PTH11-LIKE INTEGRAL MEMBRANE PROTEIN (AFU_ORTHOLOGUE AFUA_5G11245)"/>
    <property type="match status" value="1"/>
</dbReference>
<dbReference type="Proteomes" id="UP000799757">
    <property type="component" value="Unassembled WGS sequence"/>
</dbReference>
<dbReference type="OrthoDB" id="4682787at2759"/>
<evidence type="ECO:0000256" key="7">
    <source>
        <dbReference type="SAM" id="Phobius"/>
    </source>
</evidence>
<organism evidence="9 10">
    <name type="scientific">Melanomma pulvis-pyrius CBS 109.77</name>
    <dbReference type="NCBI Taxonomy" id="1314802"/>
    <lineage>
        <taxon>Eukaryota</taxon>
        <taxon>Fungi</taxon>
        <taxon>Dikarya</taxon>
        <taxon>Ascomycota</taxon>
        <taxon>Pezizomycotina</taxon>
        <taxon>Dothideomycetes</taxon>
        <taxon>Pleosporomycetidae</taxon>
        <taxon>Pleosporales</taxon>
        <taxon>Melanommataceae</taxon>
        <taxon>Melanomma</taxon>
    </lineage>
</organism>
<gene>
    <name evidence="9" type="ORF">K505DRAFT_369750</name>
</gene>
<feature type="transmembrane region" description="Helical" evidence="7">
    <location>
        <begin position="251"/>
        <end position="271"/>
    </location>
</feature>
<dbReference type="AlphaFoldDB" id="A0A6A6XXR9"/>
<protein>
    <recommendedName>
        <fullName evidence="8">Rhodopsin domain-containing protein</fullName>
    </recommendedName>
</protein>
<dbReference type="InterPro" id="IPR049326">
    <property type="entry name" value="Rhodopsin_dom_fungi"/>
</dbReference>
<feature type="transmembrane region" description="Helical" evidence="7">
    <location>
        <begin position="165"/>
        <end position="190"/>
    </location>
</feature>
<feature type="transmembrane region" description="Helical" evidence="7">
    <location>
        <begin position="127"/>
        <end position="153"/>
    </location>
</feature>
<keyword evidence="4 7" id="KW-0472">Membrane</keyword>
<dbReference type="PANTHER" id="PTHR33048:SF146">
    <property type="entry name" value="INTEGRAL MEMBRANE PROTEIN"/>
    <property type="match status" value="1"/>
</dbReference>
<evidence type="ECO:0000256" key="1">
    <source>
        <dbReference type="ARBA" id="ARBA00004141"/>
    </source>
</evidence>
<feature type="region of interest" description="Disordered" evidence="6">
    <location>
        <begin position="409"/>
        <end position="467"/>
    </location>
</feature>
<proteinExistence type="inferred from homology"/>
<keyword evidence="10" id="KW-1185">Reference proteome</keyword>
<dbReference type="EMBL" id="MU001738">
    <property type="protein sequence ID" value="KAF2801230.1"/>
    <property type="molecule type" value="Genomic_DNA"/>
</dbReference>
<feature type="compositionally biased region" description="Polar residues" evidence="6">
    <location>
        <begin position="336"/>
        <end position="352"/>
    </location>
</feature>
<comment type="subcellular location">
    <subcellularLocation>
        <location evidence="1">Membrane</location>
        <topology evidence="1">Multi-pass membrane protein</topology>
    </subcellularLocation>
</comment>
<keyword evidence="3 7" id="KW-1133">Transmembrane helix</keyword>
<evidence type="ECO:0000313" key="10">
    <source>
        <dbReference type="Proteomes" id="UP000799757"/>
    </source>
</evidence>
<evidence type="ECO:0000256" key="2">
    <source>
        <dbReference type="ARBA" id="ARBA00022692"/>
    </source>
</evidence>
<evidence type="ECO:0000256" key="3">
    <source>
        <dbReference type="ARBA" id="ARBA00022989"/>
    </source>
</evidence>
<evidence type="ECO:0000259" key="8">
    <source>
        <dbReference type="Pfam" id="PF20684"/>
    </source>
</evidence>
<evidence type="ECO:0000256" key="6">
    <source>
        <dbReference type="SAM" id="MobiDB-lite"/>
    </source>
</evidence>
<dbReference type="Pfam" id="PF20684">
    <property type="entry name" value="Fung_rhodopsin"/>
    <property type="match status" value="1"/>
</dbReference>